<evidence type="ECO:0000256" key="3">
    <source>
        <dbReference type="ARBA" id="ARBA00022989"/>
    </source>
</evidence>
<feature type="compositionally biased region" description="Acidic residues" evidence="5">
    <location>
        <begin position="24"/>
        <end position="36"/>
    </location>
</feature>
<evidence type="ECO:0000256" key="5">
    <source>
        <dbReference type="SAM" id="MobiDB-lite"/>
    </source>
</evidence>
<reference evidence="7" key="1">
    <citation type="submission" date="2023-06" db="EMBL/GenBank/DDBJ databases">
        <title>Survivors Of The Sea: Transcriptome response of Skeletonema marinoi to long-term dormancy.</title>
        <authorList>
            <person name="Pinder M.I.M."/>
            <person name="Kourtchenko O."/>
            <person name="Robertson E.K."/>
            <person name="Larsson T."/>
            <person name="Maumus F."/>
            <person name="Osuna-Cruz C.M."/>
            <person name="Vancaester E."/>
            <person name="Stenow R."/>
            <person name="Vandepoele K."/>
            <person name="Ploug H."/>
            <person name="Bruchert V."/>
            <person name="Godhe A."/>
            <person name="Topel M."/>
        </authorList>
    </citation>
    <scope>NUCLEOTIDE SEQUENCE</scope>
    <source>
        <strain evidence="7">R05AC</strain>
    </source>
</reference>
<dbReference type="InterPro" id="IPR003689">
    <property type="entry name" value="ZIP"/>
</dbReference>
<dbReference type="Proteomes" id="UP001224775">
    <property type="component" value="Unassembled WGS sequence"/>
</dbReference>
<name>A0AAD8XVK9_9STRA</name>
<evidence type="ECO:0000256" key="6">
    <source>
        <dbReference type="SAM" id="Phobius"/>
    </source>
</evidence>
<feature type="compositionally biased region" description="Basic and acidic residues" evidence="5">
    <location>
        <begin position="1"/>
        <end position="23"/>
    </location>
</feature>
<protein>
    <submittedName>
        <fullName evidence="7">ZIP family metal transporter</fullName>
    </submittedName>
</protein>
<keyword evidence="4 6" id="KW-0472">Membrane</keyword>
<comment type="subcellular location">
    <subcellularLocation>
        <location evidence="1">Membrane</location>
        <topology evidence="1">Multi-pass membrane protein</topology>
    </subcellularLocation>
</comment>
<keyword evidence="2 6" id="KW-0812">Transmembrane</keyword>
<feature type="region of interest" description="Disordered" evidence="5">
    <location>
        <begin position="1"/>
        <end position="36"/>
    </location>
</feature>
<dbReference type="EMBL" id="JATAAI010000040">
    <property type="protein sequence ID" value="KAK1734300.1"/>
    <property type="molecule type" value="Genomic_DNA"/>
</dbReference>
<dbReference type="GO" id="GO:0016020">
    <property type="term" value="C:membrane"/>
    <property type="evidence" value="ECO:0007669"/>
    <property type="project" value="UniProtKB-SubCell"/>
</dbReference>
<accession>A0AAD8XVK9</accession>
<evidence type="ECO:0000256" key="4">
    <source>
        <dbReference type="ARBA" id="ARBA00023136"/>
    </source>
</evidence>
<dbReference type="GO" id="GO:0005385">
    <property type="term" value="F:zinc ion transmembrane transporter activity"/>
    <property type="evidence" value="ECO:0007669"/>
    <property type="project" value="TreeGrafter"/>
</dbReference>
<feature type="transmembrane region" description="Helical" evidence="6">
    <location>
        <begin position="183"/>
        <end position="205"/>
    </location>
</feature>
<evidence type="ECO:0000313" key="8">
    <source>
        <dbReference type="Proteomes" id="UP001224775"/>
    </source>
</evidence>
<organism evidence="7 8">
    <name type="scientific">Skeletonema marinoi</name>
    <dbReference type="NCBI Taxonomy" id="267567"/>
    <lineage>
        <taxon>Eukaryota</taxon>
        <taxon>Sar</taxon>
        <taxon>Stramenopiles</taxon>
        <taxon>Ochrophyta</taxon>
        <taxon>Bacillariophyta</taxon>
        <taxon>Coscinodiscophyceae</taxon>
        <taxon>Thalassiosirophycidae</taxon>
        <taxon>Thalassiosirales</taxon>
        <taxon>Skeletonemataceae</taxon>
        <taxon>Skeletonema</taxon>
        <taxon>Skeletonema marinoi-dohrnii complex</taxon>
    </lineage>
</organism>
<evidence type="ECO:0000256" key="1">
    <source>
        <dbReference type="ARBA" id="ARBA00004141"/>
    </source>
</evidence>
<evidence type="ECO:0000313" key="7">
    <source>
        <dbReference type="EMBL" id="KAK1734300.1"/>
    </source>
</evidence>
<dbReference type="Pfam" id="PF02535">
    <property type="entry name" value="Zip"/>
    <property type="match status" value="1"/>
</dbReference>
<feature type="transmembrane region" description="Helical" evidence="6">
    <location>
        <begin position="148"/>
        <end position="171"/>
    </location>
</feature>
<gene>
    <name evidence="7" type="ORF">QTG54_015067</name>
</gene>
<keyword evidence="3 6" id="KW-1133">Transmembrane helix</keyword>
<dbReference type="AlphaFoldDB" id="A0AAD8XVK9"/>
<feature type="transmembrane region" description="Helical" evidence="6">
    <location>
        <begin position="120"/>
        <end position="142"/>
    </location>
</feature>
<proteinExistence type="predicted"/>
<keyword evidence="8" id="KW-1185">Reference proteome</keyword>
<dbReference type="PANTHER" id="PTHR11040">
    <property type="entry name" value="ZINC/IRON TRANSPORTER"/>
    <property type="match status" value="1"/>
</dbReference>
<sequence>MNHSEPKRETEVSGEDQNSKKDGGDDEERDDQEQDDYVENEEHDHVHIIDAAKPLASILLTVALSIHSILEGIGIGATDNVSALQSEFVAVVFHKGFTAFALGNQLVSSGYWTDKSKRKYFYISIGTFIGVSLLGIGIGWAISYANSGLTAAIFVGITSGSFIFVSALEIIPGEARIIKGERLAILPVVFCFIAGYMLMAMLALWA</sequence>
<comment type="caution">
    <text evidence="7">The sequence shown here is derived from an EMBL/GenBank/DDBJ whole genome shotgun (WGS) entry which is preliminary data.</text>
</comment>
<dbReference type="PANTHER" id="PTHR11040:SF140">
    <property type="entry name" value="ZRT (ZRT), IRT- (IRT-) LIKE PROTEIN TRANSPORTER"/>
    <property type="match status" value="1"/>
</dbReference>
<evidence type="ECO:0000256" key="2">
    <source>
        <dbReference type="ARBA" id="ARBA00022692"/>
    </source>
</evidence>